<dbReference type="PANTHER" id="PTHR43675">
    <property type="entry name" value="ARSENITE METHYLTRANSFERASE"/>
    <property type="match status" value="1"/>
</dbReference>
<gene>
    <name evidence="2" type="ORF">LdCL_190012500</name>
</gene>
<feature type="region of interest" description="Disordered" evidence="1">
    <location>
        <begin position="125"/>
        <end position="161"/>
    </location>
</feature>
<sequence>MERVASMLSALKPTLEKHQLGSWKPAEVDRLCAMLREYGKQERREKCSTRCLNGAATALASLPSSSGAPPSLPSGGDDVEGENDTDEEAFAGAVSEVDRCLNLVRDFLKRRMPFGAVVEPTLPAGTAERQAPQSSCADTTSWKRARSPSGEASSSAPTSNSVHSGAAVVAAPVYAVDAFLYAEGDIEKLVEAKKLAREYCCRCGSTDLGLVEFITHSFSQDQLVYLSCFLLPHLLDVVVASDEASRPLSIADVGSRLGIVLWACAFALQRGLLAPAQAVAMDAAAGDAAPEVNLVGIELDVTFVKISQDVARRFFAQRRRHAPKLDSTPQPAAADGVDAKLPDVSSSIQLLLSDCFEGAAASALSDSSLVVMHNVFEYFCTTAVEHARCWLKLRRLVHRSGQFLVCSPALEVTLGTFTDEVWLQAWQLENGKDARGTSTPLAWLASYVEPFDTADVASDFLAMRTLSCEGCDNGSDGDKHDEDHHRGRSRDHYHHHGSEEDEEEGEEASEMAEQIQRIHVYRVK</sequence>
<keyword evidence="3" id="KW-1185">Reference proteome</keyword>
<evidence type="ECO:0000313" key="3">
    <source>
        <dbReference type="Proteomes" id="UP000274082"/>
    </source>
</evidence>
<feature type="region of interest" description="Disordered" evidence="1">
    <location>
        <begin position="475"/>
        <end position="514"/>
    </location>
</feature>
<dbReference type="PANTHER" id="PTHR43675:SF1">
    <property type="entry name" value="RIKEN CDNA 2700097O09 GENE"/>
    <property type="match status" value="1"/>
</dbReference>
<feature type="compositionally biased region" description="Basic residues" evidence="1">
    <location>
        <begin position="486"/>
        <end position="495"/>
    </location>
</feature>
<evidence type="ECO:0000313" key="2">
    <source>
        <dbReference type="EMBL" id="AYU78173.1"/>
    </source>
</evidence>
<feature type="compositionally biased region" description="Low complexity" evidence="1">
    <location>
        <begin position="60"/>
        <end position="76"/>
    </location>
</feature>
<dbReference type="InterPro" id="IPR026669">
    <property type="entry name" value="Arsenite_MeTrfase-like"/>
</dbReference>
<protein>
    <submittedName>
        <fullName evidence="2">Uncharacterized protein</fullName>
    </submittedName>
</protein>
<name>A0A3S5H760_LEIDO</name>
<feature type="compositionally biased region" description="Polar residues" evidence="1">
    <location>
        <begin position="131"/>
        <end position="142"/>
    </location>
</feature>
<dbReference type="Proteomes" id="UP000274082">
    <property type="component" value="Chromosome 19"/>
</dbReference>
<dbReference type="VEuPathDB" id="TriTrypDB:LdBPK_190750.1"/>
<dbReference type="GO" id="GO:0008168">
    <property type="term" value="F:methyltransferase activity"/>
    <property type="evidence" value="ECO:0007669"/>
    <property type="project" value="TreeGrafter"/>
</dbReference>
<dbReference type="VEuPathDB" id="TriTrypDB:LdCL_190012500"/>
<reference evidence="2 3" key="1">
    <citation type="journal article" date="2018" name="Sci. Rep.">
        <title>A complete Leishmania donovani reference genome identifies novel genetic variations associated with virulence.</title>
        <authorList>
            <person name="Lypaczewski P."/>
            <person name="Hoshizaki J."/>
            <person name="Zhang W.-W."/>
            <person name="McCall L.-I."/>
            <person name="Torcivia-Rodriguez J."/>
            <person name="Simonyan V."/>
            <person name="Kaur A."/>
            <person name="Dewar K."/>
            <person name="Matlashewski G."/>
        </authorList>
    </citation>
    <scope>NUCLEOTIDE SEQUENCE [LARGE SCALE GENOMIC DNA]</scope>
    <source>
        <strain evidence="2 3">LdCL</strain>
    </source>
</reference>
<feature type="compositionally biased region" description="Polar residues" evidence="1">
    <location>
        <begin position="150"/>
        <end position="161"/>
    </location>
</feature>
<accession>A0A3S5H760</accession>
<dbReference type="AlphaFoldDB" id="A0A3S5H760"/>
<proteinExistence type="predicted"/>
<dbReference type="OrthoDB" id="15794at2759"/>
<dbReference type="EMBL" id="CP029518">
    <property type="protein sequence ID" value="AYU78173.1"/>
    <property type="molecule type" value="Genomic_DNA"/>
</dbReference>
<dbReference type="VEuPathDB" id="TriTrypDB:LDHU3_19.0830"/>
<evidence type="ECO:0000256" key="1">
    <source>
        <dbReference type="SAM" id="MobiDB-lite"/>
    </source>
</evidence>
<feature type="compositionally biased region" description="Acidic residues" evidence="1">
    <location>
        <begin position="499"/>
        <end position="510"/>
    </location>
</feature>
<feature type="region of interest" description="Disordered" evidence="1">
    <location>
        <begin position="60"/>
        <end position="84"/>
    </location>
</feature>
<feature type="compositionally biased region" description="Basic and acidic residues" evidence="1">
    <location>
        <begin position="476"/>
        <end position="485"/>
    </location>
</feature>
<organism evidence="2 3">
    <name type="scientific">Leishmania donovani</name>
    <dbReference type="NCBI Taxonomy" id="5661"/>
    <lineage>
        <taxon>Eukaryota</taxon>
        <taxon>Discoba</taxon>
        <taxon>Euglenozoa</taxon>
        <taxon>Kinetoplastea</taxon>
        <taxon>Metakinetoplastina</taxon>
        <taxon>Trypanosomatida</taxon>
        <taxon>Trypanosomatidae</taxon>
        <taxon>Leishmaniinae</taxon>
        <taxon>Leishmania</taxon>
    </lineage>
</organism>